<name>A0A0F4LB23_9LACO</name>
<reference evidence="10 11" key="1">
    <citation type="submission" date="2014-12" db="EMBL/GenBank/DDBJ databases">
        <title>Comparative genomics of the lactic acid bacteria isolated from the honey bee gut.</title>
        <authorList>
            <person name="Ellegaard K.M."/>
            <person name="Tamarit D."/>
            <person name="Javelind E."/>
            <person name="Olofsson T."/>
            <person name="Andersson S.G."/>
            <person name="Vasquez A."/>
        </authorList>
    </citation>
    <scope>NUCLEOTIDE SEQUENCE [LARGE SCALE GENOMIC DNA]</scope>
    <source>
        <strain evidence="10 11">Biut2</strain>
    </source>
</reference>
<dbReference type="SMART" id="SM00382">
    <property type="entry name" value="AAA"/>
    <property type="match status" value="1"/>
</dbReference>
<evidence type="ECO:0000259" key="9">
    <source>
        <dbReference type="PROSITE" id="PS50929"/>
    </source>
</evidence>
<dbReference type="CDD" id="cd03228">
    <property type="entry name" value="ABCC_MRP_Like"/>
    <property type="match status" value="1"/>
</dbReference>
<dbReference type="InterPro" id="IPR025662">
    <property type="entry name" value="Sigma_54_int_dom_ATP-bd_1"/>
</dbReference>
<dbReference type="InterPro" id="IPR003439">
    <property type="entry name" value="ABC_transporter-like_ATP-bd"/>
</dbReference>
<comment type="subcellular location">
    <subcellularLocation>
        <location evidence="1">Cell membrane</location>
        <topology evidence="1">Multi-pass membrane protein</topology>
    </subcellularLocation>
</comment>
<dbReference type="AlphaFoldDB" id="A0A0F4LB23"/>
<dbReference type="PANTHER" id="PTHR43394:SF1">
    <property type="entry name" value="ATP-BINDING CASSETTE SUB-FAMILY B MEMBER 10, MITOCHONDRIAL"/>
    <property type="match status" value="1"/>
</dbReference>
<dbReference type="InterPro" id="IPR011527">
    <property type="entry name" value="ABC1_TM_dom"/>
</dbReference>
<dbReference type="InterPro" id="IPR003593">
    <property type="entry name" value="AAA+_ATPase"/>
</dbReference>
<dbReference type="SUPFAM" id="SSF90123">
    <property type="entry name" value="ABC transporter transmembrane region"/>
    <property type="match status" value="1"/>
</dbReference>
<dbReference type="Gene3D" id="1.20.1560.10">
    <property type="entry name" value="ABC transporter type 1, transmembrane domain"/>
    <property type="match status" value="1"/>
</dbReference>
<dbReference type="PROSITE" id="PS50893">
    <property type="entry name" value="ABC_TRANSPORTER_2"/>
    <property type="match status" value="1"/>
</dbReference>
<evidence type="ECO:0000256" key="7">
    <source>
        <dbReference type="SAM" id="Phobius"/>
    </source>
</evidence>
<feature type="transmembrane region" description="Helical" evidence="7">
    <location>
        <begin position="46"/>
        <end position="66"/>
    </location>
</feature>
<dbReference type="InterPro" id="IPR027417">
    <property type="entry name" value="P-loop_NTPase"/>
</dbReference>
<evidence type="ECO:0000256" key="1">
    <source>
        <dbReference type="ARBA" id="ARBA00004651"/>
    </source>
</evidence>
<accession>A0A0F4LB23</accession>
<keyword evidence="2 7" id="KW-0812">Transmembrane</keyword>
<feature type="transmembrane region" description="Helical" evidence="7">
    <location>
        <begin position="12"/>
        <end position="34"/>
    </location>
</feature>
<evidence type="ECO:0000256" key="4">
    <source>
        <dbReference type="ARBA" id="ARBA00022840"/>
    </source>
</evidence>
<dbReference type="GO" id="GO:0005524">
    <property type="term" value="F:ATP binding"/>
    <property type="evidence" value="ECO:0007669"/>
    <property type="project" value="UniProtKB-KW"/>
</dbReference>
<keyword evidence="6 7" id="KW-0472">Membrane</keyword>
<evidence type="ECO:0000259" key="8">
    <source>
        <dbReference type="PROSITE" id="PS50893"/>
    </source>
</evidence>
<dbReference type="GO" id="GO:0015421">
    <property type="term" value="F:ABC-type oligopeptide transporter activity"/>
    <property type="evidence" value="ECO:0007669"/>
    <property type="project" value="TreeGrafter"/>
</dbReference>
<evidence type="ECO:0000256" key="2">
    <source>
        <dbReference type="ARBA" id="ARBA00022692"/>
    </source>
</evidence>
<dbReference type="PANTHER" id="PTHR43394">
    <property type="entry name" value="ATP-DEPENDENT PERMEASE MDL1, MITOCHONDRIAL"/>
    <property type="match status" value="1"/>
</dbReference>
<dbReference type="Proteomes" id="UP000033533">
    <property type="component" value="Unassembled WGS sequence"/>
</dbReference>
<dbReference type="Pfam" id="PF00005">
    <property type="entry name" value="ABC_tran"/>
    <property type="match status" value="1"/>
</dbReference>
<dbReference type="Pfam" id="PF00664">
    <property type="entry name" value="ABC_membrane"/>
    <property type="match status" value="1"/>
</dbReference>
<protein>
    <submittedName>
        <fullName evidence="10">ABC superfamily ATP binding cassette transporter ATPase and permease protein</fullName>
    </submittedName>
</protein>
<dbReference type="GO" id="GO:0016887">
    <property type="term" value="F:ATP hydrolysis activity"/>
    <property type="evidence" value="ECO:0007669"/>
    <property type="project" value="InterPro"/>
</dbReference>
<dbReference type="HOGENOM" id="CLU_000604_84_3_9"/>
<evidence type="ECO:0000256" key="6">
    <source>
        <dbReference type="ARBA" id="ARBA00023136"/>
    </source>
</evidence>
<dbReference type="PATRIC" id="fig|1218493.3.peg.1183"/>
<dbReference type="STRING" id="1218493.JF76_11260"/>
<dbReference type="OrthoDB" id="2326711at2"/>
<dbReference type="InterPro" id="IPR039421">
    <property type="entry name" value="Type_1_exporter"/>
</dbReference>
<dbReference type="PROSITE" id="PS00675">
    <property type="entry name" value="SIGMA54_INTERACT_1"/>
    <property type="match status" value="1"/>
</dbReference>
<feature type="transmembrane region" description="Helical" evidence="7">
    <location>
        <begin position="130"/>
        <end position="163"/>
    </location>
</feature>
<feature type="transmembrane region" description="Helical" evidence="7">
    <location>
        <begin position="235"/>
        <end position="256"/>
    </location>
</feature>
<dbReference type="GO" id="GO:0005886">
    <property type="term" value="C:plasma membrane"/>
    <property type="evidence" value="ECO:0007669"/>
    <property type="project" value="UniProtKB-SubCell"/>
</dbReference>
<dbReference type="SUPFAM" id="SSF52540">
    <property type="entry name" value="P-loop containing nucleoside triphosphate hydrolases"/>
    <property type="match status" value="1"/>
</dbReference>
<proteinExistence type="predicted"/>
<keyword evidence="4" id="KW-0067">ATP-binding</keyword>
<feature type="domain" description="ABC transporter" evidence="8">
    <location>
        <begin position="319"/>
        <end position="528"/>
    </location>
</feature>
<evidence type="ECO:0000256" key="5">
    <source>
        <dbReference type="ARBA" id="ARBA00022989"/>
    </source>
</evidence>
<dbReference type="PROSITE" id="PS50929">
    <property type="entry name" value="ABC_TM1F"/>
    <property type="match status" value="1"/>
</dbReference>
<comment type="caution">
    <text evidence="10">The sequence shown here is derived from an EMBL/GenBank/DDBJ whole genome shotgun (WGS) entry which is preliminary data.</text>
</comment>
<sequence length="528" mass="59907">MTFKGLYSTNKVRMIVILLLEFITSGLVIGTSYISTYIFSFIRKRMINEFLLFCLIVLFLYFTSYLDMNLCQYLIEKQIQQYNHQVRAEIIAHFFNDYAHHSPNKVQNILTNDLNLIKSSSLSIYTDIPYYAAQILFVILALWSFHWSLLIIVLFLGSLNLLLPRLLRKPLRKAVRNLSSANASYLKTAENWLDGLTDLQNFMAGKKLSIVMAKASKKLEKANINRTKTMQFLSVLNKASSVLLNFFLLIGTALLITQKIIPFGVIVTVENFSANLLEALQSLTNEVGQISSAGQLNQKIAKDRVPVTDVTEGIEPISLQTHNLSYIFSNGQKLTFPDITIKPHEKVLLIGDSGSGKTTFFKLLLGILKPTTGAVNFFDQNKTKLNPQNLKLDYIPQFPVLFPVSIKDNITMFNKDLEENLNQVIKNTCFNQDLNKFAAKEETIINLNNLNVSGGQRQKIVLARSEIHENQFLLIDEGTSAIDEENSAVIINNILNSPVTVFMIAHNLNQKIQNKFDKTIYLNRGDRF</sequence>
<keyword evidence="5 7" id="KW-1133">Transmembrane helix</keyword>
<dbReference type="EMBL" id="JXBY01000019">
    <property type="protein sequence ID" value="KJY55483.1"/>
    <property type="molecule type" value="Genomic_DNA"/>
</dbReference>
<evidence type="ECO:0000313" key="11">
    <source>
        <dbReference type="Proteomes" id="UP000033533"/>
    </source>
</evidence>
<dbReference type="InterPro" id="IPR036640">
    <property type="entry name" value="ABC1_TM_sf"/>
</dbReference>
<dbReference type="RefSeq" id="WP_045928196.1">
    <property type="nucleotide sequence ID" value="NZ_JBHSZS010000025.1"/>
</dbReference>
<keyword evidence="3" id="KW-0547">Nucleotide-binding</keyword>
<evidence type="ECO:0000256" key="3">
    <source>
        <dbReference type="ARBA" id="ARBA00022741"/>
    </source>
</evidence>
<gene>
    <name evidence="10" type="ORF">JF76_11260</name>
</gene>
<feature type="domain" description="ABC transmembrane type-1" evidence="9">
    <location>
        <begin position="15"/>
        <end position="292"/>
    </location>
</feature>
<dbReference type="Gene3D" id="3.40.50.300">
    <property type="entry name" value="P-loop containing nucleotide triphosphate hydrolases"/>
    <property type="match status" value="1"/>
</dbReference>
<organism evidence="10 11">
    <name type="scientific">Lactobacillus kullabergensis</name>
    <dbReference type="NCBI Taxonomy" id="1218493"/>
    <lineage>
        <taxon>Bacteria</taxon>
        <taxon>Bacillati</taxon>
        <taxon>Bacillota</taxon>
        <taxon>Bacilli</taxon>
        <taxon>Lactobacillales</taxon>
        <taxon>Lactobacillaceae</taxon>
        <taxon>Lactobacillus</taxon>
    </lineage>
</organism>
<evidence type="ECO:0000313" key="10">
    <source>
        <dbReference type="EMBL" id="KJY55483.1"/>
    </source>
</evidence>